<dbReference type="OrthoDB" id="6379353at2759"/>
<evidence type="ECO:0000259" key="2">
    <source>
        <dbReference type="PROSITE" id="PS50966"/>
    </source>
</evidence>
<sequence length="239" mass="26181">MFMNEIYDGYMKQRLLDVALSRKNRKTFMKPSLPAENITKIDECKFTVLGEISKEMQYNVDLSTGTCDCVCGQTGRVCKHMIACGETAVINLPQVLEDAAENRQWLAVANGTEKLPSVDLFSVKIEIGPEFLEDASLSADHFSSCNIPVGPSVKETVLACTTTHENVSGDAIGQAENAIKREAPTQKVVLAAGDLFYNTVEKLGDSTTDESLEVFMRALKSLKTTNQLHSFLHSFGSSS</sequence>
<keyword evidence="1" id="KW-0862">Zinc</keyword>
<keyword evidence="1" id="KW-0479">Metal-binding</keyword>
<dbReference type="GO" id="GO:0008270">
    <property type="term" value="F:zinc ion binding"/>
    <property type="evidence" value="ECO:0007669"/>
    <property type="project" value="UniProtKB-KW"/>
</dbReference>
<dbReference type="InterPro" id="IPR007527">
    <property type="entry name" value="Znf_SWIM"/>
</dbReference>
<organism evidence="3 4">
    <name type="scientific">Chionoecetes opilio</name>
    <name type="common">Atlantic snow crab</name>
    <name type="synonym">Cancer opilio</name>
    <dbReference type="NCBI Taxonomy" id="41210"/>
    <lineage>
        <taxon>Eukaryota</taxon>
        <taxon>Metazoa</taxon>
        <taxon>Ecdysozoa</taxon>
        <taxon>Arthropoda</taxon>
        <taxon>Crustacea</taxon>
        <taxon>Multicrustacea</taxon>
        <taxon>Malacostraca</taxon>
        <taxon>Eumalacostraca</taxon>
        <taxon>Eucarida</taxon>
        <taxon>Decapoda</taxon>
        <taxon>Pleocyemata</taxon>
        <taxon>Brachyura</taxon>
        <taxon>Eubrachyura</taxon>
        <taxon>Majoidea</taxon>
        <taxon>Majidae</taxon>
        <taxon>Chionoecetes</taxon>
    </lineage>
</organism>
<dbReference type="PANTHER" id="PTHR35385">
    <property type="entry name" value="PROTEIN B, PUTATIVE-RELATED-RELATED"/>
    <property type="match status" value="1"/>
</dbReference>
<evidence type="ECO:0000313" key="3">
    <source>
        <dbReference type="EMBL" id="KAG0722315.1"/>
    </source>
</evidence>
<proteinExistence type="predicted"/>
<dbReference type="PANTHER" id="PTHR35385:SF2">
    <property type="entry name" value="PROTEIN B, PUTATIVE-RELATED"/>
    <property type="match status" value="1"/>
</dbReference>
<protein>
    <recommendedName>
        <fullName evidence="2">SWIM-type domain-containing protein</fullName>
    </recommendedName>
</protein>
<name>A0A8J4YIZ2_CHIOP</name>
<keyword evidence="4" id="KW-1185">Reference proteome</keyword>
<accession>A0A8J4YIZ2</accession>
<evidence type="ECO:0000256" key="1">
    <source>
        <dbReference type="PROSITE-ProRule" id="PRU00325"/>
    </source>
</evidence>
<comment type="caution">
    <text evidence="3">The sequence shown here is derived from an EMBL/GenBank/DDBJ whole genome shotgun (WGS) entry which is preliminary data.</text>
</comment>
<evidence type="ECO:0000313" key="4">
    <source>
        <dbReference type="Proteomes" id="UP000770661"/>
    </source>
</evidence>
<dbReference type="PROSITE" id="PS50966">
    <property type="entry name" value="ZF_SWIM"/>
    <property type="match status" value="1"/>
</dbReference>
<gene>
    <name evidence="3" type="ORF">GWK47_044694</name>
</gene>
<feature type="domain" description="SWIM-type" evidence="2">
    <location>
        <begin position="58"/>
        <end position="89"/>
    </location>
</feature>
<reference evidence="3" key="1">
    <citation type="submission" date="2020-07" db="EMBL/GenBank/DDBJ databases">
        <title>The High-quality genome of the commercially important snow crab, Chionoecetes opilio.</title>
        <authorList>
            <person name="Jeong J.-H."/>
            <person name="Ryu S."/>
        </authorList>
    </citation>
    <scope>NUCLEOTIDE SEQUENCE</scope>
    <source>
        <strain evidence="3">MADBK_172401_WGS</strain>
        <tissue evidence="3">Digestive gland</tissue>
    </source>
</reference>
<keyword evidence="1" id="KW-0863">Zinc-finger</keyword>
<dbReference type="Proteomes" id="UP000770661">
    <property type="component" value="Unassembled WGS sequence"/>
</dbReference>
<dbReference type="AlphaFoldDB" id="A0A8J4YIZ2"/>
<dbReference type="EMBL" id="JACEEZ010009752">
    <property type="protein sequence ID" value="KAG0722315.1"/>
    <property type="molecule type" value="Genomic_DNA"/>
</dbReference>